<proteinExistence type="predicted"/>
<protein>
    <submittedName>
        <fullName evidence="1">Uncharacterized protein</fullName>
    </submittedName>
</protein>
<dbReference type="AlphaFoldDB" id="A0A6G1LNP2"/>
<organism evidence="1 2">
    <name type="scientific">Teratosphaeria nubilosa</name>
    <dbReference type="NCBI Taxonomy" id="161662"/>
    <lineage>
        <taxon>Eukaryota</taxon>
        <taxon>Fungi</taxon>
        <taxon>Dikarya</taxon>
        <taxon>Ascomycota</taxon>
        <taxon>Pezizomycotina</taxon>
        <taxon>Dothideomycetes</taxon>
        <taxon>Dothideomycetidae</taxon>
        <taxon>Mycosphaerellales</taxon>
        <taxon>Teratosphaeriaceae</taxon>
        <taxon>Teratosphaeria</taxon>
    </lineage>
</organism>
<reference evidence="1" key="1">
    <citation type="journal article" date="2020" name="Stud. Mycol.">
        <title>101 Dothideomycetes genomes: a test case for predicting lifestyles and emergence of pathogens.</title>
        <authorList>
            <person name="Haridas S."/>
            <person name="Albert R."/>
            <person name="Binder M."/>
            <person name="Bloem J."/>
            <person name="Labutti K."/>
            <person name="Salamov A."/>
            <person name="Andreopoulos B."/>
            <person name="Baker S."/>
            <person name="Barry K."/>
            <person name="Bills G."/>
            <person name="Bluhm B."/>
            <person name="Cannon C."/>
            <person name="Castanera R."/>
            <person name="Culley D."/>
            <person name="Daum C."/>
            <person name="Ezra D."/>
            <person name="Gonzalez J."/>
            <person name="Henrissat B."/>
            <person name="Kuo A."/>
            <person name="Liang C."/>
            <person name="Lipzen A."/>
            <person name="Lutzoni F."/>
            <person name="Magnuson J."/>
            <person name="Mondo S."/>
            <person name="Nolan M."/>
            <person name="Ohm R."/>
            <person name="Pangilinan J."/>
            <person name="Park H.-J."/>
            <person name="Ramirez L."/>
            <person name="Alfaro M."/>
            <person name="Sun H."/>
            <person name="Tritt A."/>
            <person name="Yoshinaga Y."/>
            <person name="Zwiers L.-H."/>
            <person name="Turgeon B."/>
            <person name="Goodwin S."/>
            <person name="Spatafora J."/>
            <person name="Crous P."/>
            <person name="Grigoriev I."/>
        </authorList>
    </citation>
    <scope>NUCLEOTIDE SEQUENCE</scope>
    <source>
        <strain evidence="1">CBS 116005</strain>
    </source>
</reference>
<sequence>MGLKEVLSQTACYLCLLSWLSRGRSSLIRRETETYDLEPGRHASAIKVCCYSGSSTRTSYTVTLPATQSISSPGKS</sequence>
<keyword evidence="2" id="KW-1185">Reference proteome</keyword>
<name>A0A6G1LNP2_9PEZI</name>
<gene>
    <name evidence="1" type="ORF">EJ03DRAFT_322854</name>
</gene>
<evidence type="ECO:0000313" key="2">
    <source>
        <dbReference type="Proteomes" id="UP000799436"/>
    </source>
</evidence>
<dbReference type="EMBL" id="ML995808">
    <property type="protein sequence ID" value="KAF2774260.1"/>
    <property type="molecule type" value="Genomic_DNA"/>
</dbReference>
<evidence type="ECO:0000313" key="1">
    <source>
        <dbReference type="EMBL" id="KAF2774260.1"/>
    </source>
</evidence>
<dbReference type="Proteomes" id="UP000799436">
    <property type="component" value="Unassembled WGS sequence"/>
</dbReference>
<accession>A0A6G1LNP2</accession>